<accession>A0A915D8E5</accession>
<organism evidence="2 3">
    <name type="scientific">Ditylenchus dipsaci</name>
    <dbReference type="NCBI Taxonomy" id="166011"/>
    <lineage>
        <taxon>Eukaryota</taxon>
        <taxon>Metazoa</taxon>
        <taxon>Ecdysozoa</taxon>
        <taxon>Nematoda</taxon>
        <taxon>Chromadorea</taxon>
        <taxon>Rhabditida</taxon>
        <taxon>Tylenchina</taxon>
        <taxon>Tylenchomorpha</taxon>
        <taxon>Sphaerularioidea</taxon>
        <taxon>Anguinidae</taxon>
        <taxon>Anguininae</taxon>
        <taxon>Ditylenchus</taxon>
    </lineage>
</organism>
<keyword evidence="2" id="KW-1185">Reference proteome</keyword>
<dbReference type="AlphaFoldDB" id="A0A915D8E5"/>
<dbReference type="Proteomes" id="UP000887574">
    <property type="component" value="Unplaced"/>
</dbReference>
<evidence type="ECO:0000313" key="3">
    <source>
        <dbReference type="WBParaSite" id="jg16632"/>
    </source>
</evidence>
<evidence type="ECO:0000313" key="2">
    <source>
        <dbReference type="Proteomes" id="UP000887574"/>
    </source>
</evidence>
<dbReference type="WBParaSite" id="jg16632">
    <property type="protein sequence ID" value="jg16632"/>
    <property type="gene ID" value="jg16632"/>
</dbReference>
<evidence type="ECO:0000256" key="1">
    <source>
        <dbReference type="SAM" id="MobiDB-lite"/>
    </source>
</evidence>
<name>A0A915D8E5_9BILA</name>
<protein>
    <submittedName>
        <fullName evidence="3">Uncharacterized protein</fullName>
    </submittedName>
</protein>
<proteinExistence type="predicted"/>
<feature type="region of interest" description="Disordered" evidence="1">
    <location>
        <begin position="51"/>
        <end position="70"/>
    </location>
</feature>
<sequence>MKPQEAHEKGQRCALRAAKKAGETGKESQSIAILYPSWHDVRNQYYRRRKNAASTVRDPYNPPIIYHNTE</sequence>
<reference evidence="3" key="1">
    <citation type="submission" date="2022-11" db="UniProtKB">
        <authorList>
            <consortium name="WormBaseParasite"/>
        </authorList>
    </citation>
    <scope>IDENTIFICATION</scope>
</reference>